<keyword evidence="3" id="KW-1185">Reference proteome</keyword>
<accession>A0A8J3J809</accession>
<dbReference type="RefSeq" id="WP_203740928.1">
    <property type="nucleotide sequence ID" value="NZ_BONF01000003.1"/>
</dbReference>
<dbReference type="Gene3D" id="2.40.10.10">
    <property type="entry name" value="Trypsin-like serine proteases"/>
    <property type="match status" value="2"/>
</dbReference>
<sequence length="426" mass="43894">MRKSLLAVAGCGLMLATLVTSLPAQAAPPTADCRVAGPAPALRAARAADGTPAYLQWLDTAPVRQANFAVQRAAQAALGVPDGKQRVSDTLRLGLIGSAIDHNTRTVTVVLTPEAGERAEEVGTRIAAMPSARDTAVAPTEVKVGCFSADRLIAADELLFARAWHPDAAAATFSYYLDAADSRYRVSFDPGYPEAAQALRDALGDVADVTLDGAGRTGRLNDGEPHFGGAGLRAGSGATNTCTSGFIARRSDGRIGGTTAGHCFSNGQSIYSSTQYWGAASGKTNYPAYDIMFVSSSAETYDNKIHSDPCCPTERFVTAKRNPVIGDSVCLSGMVTKATCGISVNSLQGVLCAADGCTYGLMQGNRGGDVIVKNGDSGGPVYIRTGTSNATAVAMIIGCSSGSCTSVLAEHLSSIESYLGVSVLTS</sequence>
<proteinExistence type="predicted"/>
<reference evidence="2 3" key="1">
    <citation type="submission" date="2021-01" db="EMBL/GenBank/DDBJ databases">
        <title>Whole genome shotgun sequence of Catellatospora bangladeshensis NBRC 107357.</title>
        <authorList>
            <person name="Komaki H."/>
            <person name="Tamura T."/>
        </authorList>
    </citation>
    <scope>NUCLEOTIDE SEQUENCE [LARGE SCALE GENOMIC DNA]</scope>
    <source>
        <strain evidence="2 3">NBRC 107357</strain>
    </source>
</reference>
<keyword evidence="1" id="KW-0732">Signal</keyword>
<feature type="signal peptide" evidence="1">
    <location>
        <begin position="1"/>
        <end position="26"/>
    </location>
</feature>
<gene>
    <name evidence="2" type="ORF">Cba03nite_03600</name>
</gene>
<dbReference type="AlphaFoldDB" id="A0A8J3J809"/>
<dbReference type="InterPro" id="IPR043504">
    <property type="entry name" value="Peptidase_S1_PA_chymotrypsin"/>
</dbReference>
<evidence type="ECO:0000256" key="1">
    <source>
        <dbReference type="SAM" id="SignalP"/>
    </source>
</evidence>
<dbReference type="EMBL" id="BONF01000003">
    <property type="protein sequence ID" value="GIF79011.1"/>
    <property type="molecule type" value="Genomic_DNA"/>
</dbReference>
<evidence type="ECO:0000313" key="3">
    <source>
        <dbReference type="Proteomes" id="UP000601223"/>
    </source>
</evidence>
<dbReference type="SUPFAM" id="SSF50494">
    <property type="entry name" value="Trypsin-like serine proteases"/>
    <property type="match status" value="1"/>
</dbReference>
<organism evidence="2 3">
    <name type="scientific">Catellatospora bangladeshensis</name>
    <dbReference type="NCBI Taxonomy" id="310355"/>
    <lineage>
        <taxon>Bacteria</taxon>
        <taxon>Bacillati</taxon>
        <taxon>Actinomycetota</taxon>
        <taxon>Actinomycetes</taxon>
        <taxon>Micromonosporales</taxon>
        <taxon>Micromonosporaceae</taxon>
        <taxon>Catellatospora</taxon>
    </lineage>
</organism>
<evidence type="ECO:0000313" key="2">
    <source>
        <dbReference type="EMBL" id="GIF79011.1"/>
    </source>
</evidence>
<protein>
    <submittedName>
        <fullName evidence="2">Uncharacterized protein</fullName>
    </submittedName>
</protein>
<dbReference type="InterPro" id="IPR009003">
    <property type="entry name" value="Peptidase_S1_PA"/>
</dbReference>
<name>A0A8J3J809_9ACTN</name>
<dbReference type="Proteomes" id="UP000601223">
    <property type="component" value="Unassembled WGS sequence"/>
</dbReference>
<comment type="caution">
    <text evidence="2">The sequence shown here is derived from an EMBL/GenBank/DDBJ whole genome shotgun (WGS) entry which is preliminary data.</text>
</comment>
<feature type="chain" id="PRO_5035227653" evidence="1">
    <location>
        <begin position="27"/>
        <end position="426"/>
    </location>
</feature>